<accession>A0A3B5KVB9</accession>
<dbReference type="InterPro" id="IPR050390">
    <property type="entry name" value="C5-Methyltransferase"/>
</dbReference>
<dbReference type="PROSITE" id="PS50812">
    <property type="entry name" value="PWWP"/>
    <property type="match status" value="1"/>
</dbReference>
<evidence type="ECO:0000256" key="1">
    <source>
        <dbReference type="SAM" id="MobiDB-lite"/>
    </source>
</evidence>
<sequence length="238" mass="27557">MKDLEKNDAESRTEELPITKHPQPSKQQPQPQPHSQPLPQPQYQQQSQPPLPQQKQQQQQQQHKQPPQQQQPTDPASPTVATTPEPVAIGGEEKTSQKSSDTEPEYEVTLCRSTTLLWLLWWFFGISLCSWVFWLKLFVFLFYLFGNAQLHSEVNMEWMICVVFWLQDSRGFGIGELVWGKLRGFSWWPGRIVSWSVTGRSRAAEGTRWVMWFGDGKFSVVSVRVVHVRPCWPPSWGV</sequence>
<proteinExistence type="predicted"/>
<dbReference type="Gene3D" id="2.30.30.140">
    <property type="match status" value="1"/>
</dbReference>
<keyword evidence="2" id="KW-0812">Transmembrane</keyword>
<dbReference type="GO" id="GO:0045892">
    <property type="term" value="P:negative regulation of DNA-templated transcription"/>
    <property type="evidence" value="ECO:0007669"/>
    <property type="project" value="TreeGrafter"/>
</dbReference>
<feature type="compositionally biased region" description="Polar residues" evidence="1">
    <location>
        <begin position="73"/>
        <end position="82"/>
    </location>
</feature>
<feature type="transmembrane region" description="Helical" evidence="2">
    <location>
        <begin position="119"/>
        <end position="146"/>
    </location>
</feature>
<dbReference type="Proteomes" id="UP000261380">
    <property type="component" value="Unplaced"/>
</dbReference>
<dbReference type="Pfam" id="PF00855">
    <property type="entry name" value="PWWP"/>
    <property type="match status" value="1"/>
</dbReference>
<feature type="compositionally biased region" description="Pro residues" evidence="1">
    <location>
        <begin position="30"/>
        <end position="40"/>
    </location>
</feature>
<dbReference type="InterPro" id="IPR000313">
    <property type="entry name" value="PWWP_dom"/>
</dbReference>
<dbReference type="GO" id="GO:0005634">
    <property type="term" value="C:nucleus"/>
    <property type="evidence" value="ECO:0007669"/>
    <property type="project" value="TreeGrafter"/>
</dbReference>
<feature type="domain" description="PWWP" evidence="3">
    <location>
        <begin position="174"/>
        <end position="223"/>
    </location>
</feature>
<name>A0A3B5KVB9_9TELE</name>
<dbReference type="Ensembl" id="ENSXCOT00000004117.1">
    <property type="protein sequence ID" value="ENSXCOP00000004073.1"/>
    <property type="gene ID" value="ENSXCOG00000001576.1"/>
</dbReference>
<feature type="region of interest" description="Disordered" evidence="1">
    <location>
        <begin position="1"/>
        <end position="104"/>
    </location>
</feature>
<evidence type="ECO:0000259" key="3">
    <source>
        <dbReference type="PROSITE" id="PS50812"/>
    </source>
</evidence>
<dbReference type="PANTHER" id="PTHR23068">
    <property type="entry name" value="DNA CYTOSINE-5- -METHYLTRANSFERASE 3-RELATED"/>
    <property type="match status" value="1"/>
</dbReference>
<keyword evidence="2" id="KW-1133">Transmembrane helix</keyword>
<dbReference type="InterPro" id="IPR054724">
    <property type="entry name" value="DNM3A_N"/>
</dbReference>
<organism evidence="4 5">
    <name type="scientific">Xiphophorus couchianus</name>
    <name type="common">Monterrey platyfish</name>
    <dbReference type="NCBI Taxonomy" id="32473"/>
    <lineage>
        <taxon>Eukaryota</taxon>
        <taxon>Metazoa</taxon>
        <taxon>Chordata</taxon>
        <taxon>Craniata</taxon>
        <taxon>Vertebrata</taxon>
        <taxon>Euteleostomi</taxon>
        <taxon>Actinopterygii</taxon>
        <taxon>Neopterygii</taxon>
        <taxon>Teleostei</taxon>
        <taxon>Neoteleostei</taxon>
        <taxon>Acanthomorphata</taxon>
        <taxon>Ovalentaria</taxon>
        <taxon>Atherinomorphae</taxon>
        <taxon>Cyprinodontiformes</taxon>
        <taxon>Poeciliidae</taxon>
        <taxon>Poeciliinae</taxon>
        <taxon>Xiphophorus</taxon>
    </lineage>
</organism>
<evidence type="ECO:0000313" key="4">
    <source>
        <dbReference type="Ensembl" id="ENSXCOP00000004073.1"/>
    </source>
</evidence>
<protein>
    <recommendedName>
        <fullName evidence="3">PWWP domain-containing protein</fullName>
    </recommendedName>
</protein>
<keyword evidence="2" id="KW-0472">Membrane</keyword>
<feature type="compositionally biased region" description="Low complexity" evidence="1">
    <location>
        <begin position="41"/>
        <end position="72"/>
    </location>
</feature>
<evidence type="ECO:0000313" key="5">
    <source>
        <dbReference type="Proteomes" id="UP000261380"/>
    </source>
</evidence>
<dbReference type="SMART" id="SM00293">
    <property type="entry name" value="PWWP"/>
    <property type="match status" value="1"/>
</dbReference>
<dbReference type="GeneTree" id="ENSGT00940000156928"/>
<dbReference type="AlphaFoldDB" id="A0A3B5KVB9"/>
<feature type="compositionally biased region" description="Basic and acidic residues" evidence="1">
    <location>
        <begin position="1"/>
        <end position="18"/>
    </location>
</feature>
<reference evidence="4" key="2">
    <citation type="submission" date="2025-09" db="UniProtKB">
        <authorList>
            <consortium name="Ensembl"/>
        </authorList>
    </citation>
    <scope>IDENTIFICATION</scope>
</reference>
<keyword evidence="5" id="KW-1185">Reference proteome</keyword>
<dbReference type="GO" id="GO:0005737">
    <property type="term" value="C:cytoplasm"/>
    <property type="evidence" value="ECO:0007669"/>
    <property type="project" value="TreeGrafter"/>
</dbReference>
<dbReference type="SUPFAM" id="SSF63748">
    <property type="entry name" value="Tudor/PWWP/MBT"/>
    <property type="match status" value="1"/>
</dbReference>
<dbReference type="Pfam" id="PF22855">
    <property type="entry name" value="DNM3A_N"/>
    <property type="match status" value="1"/>
</dbReference>
<reference evidence="4" key="1">
    <citation type="submission" date="2025-08" db="UniProtKB">
        <authorList>
            <consortium name="Ensembl"/>
        </authorList>
    </citation>
    <scope>IDENTIFICATION</scope>
</reference>
<evidence type="ECO:0000256" key="2">
    <source>
        <dbReference type="SAM" id="Phobius"/>
    </source>
</evidence>
<dbReference type="PANTHER" id="PTHR23068:SF10">
    <property type="entry name" value="DNA (CYTOSINE-5)-METHYLTRANSFERASE 3A"/>
    <property type="match status" value="1"/>
</dbReference>
<dbReference type="SUPFAM" id="SSF81995">
    <property type="entry name" value="beta-sandwich domain of Sec23/24"/>
    <property type="match status" value="1"/>
</dbReference>